<organism evidence="2">
    <name type="scientific">Bionectria ochroleuca</name>
    <name type="common">Gliocladium roseum</name>
    <dbReference type="NCBI Taxonomy" id="29856"/>
    <lineage>
        <taxon>Eukaryota</taxon>
        <taxon>Fungi</taxon>
        <taxon>Dikarya</taxon>
        <taxon>Ascomycota</taxon>
        <taxon>Pezizomycotina</taxon>
        <taxon>Sordariomycetes</taxon>
        <taxon>Hypocreomycetidae</taxon>
        <taxon>Hypocreales</taxon>
        <taxon>Bionectriaceae</taxon>
        <taxon>Clonostachys</taxon>
    </lineage>
</organism>
<sequence>MSIHTNIQSTRPRQTTGNQVRPLLMLKSQPKRNAEADAHVDFLRISKRTCCTQQDHASTTGCPEPPYTLPDAVLGKPERKSIYAIMRQHCRSRLYVPPICWTLEHLELLGCEFSSKEVPQNERRRKSPNSDVSQVSDDGTVAVEKMDTTLGYAVRAARLLSRPCAMEGRVSAVISILAACGIEAREMHNSLPFHFDRRIVSIQTDGIFTSESATVSLAYINLDVLHSLRSQHIRQKFLPRTRVRGRLNSPVASLIRKNICRLKPENEIVDPYIVAALIALAQHQYRRREQLRSNTATGVPSTEQENCFPRPFKVHLLAVPGIAARELYLYAARIPPAFLDKFDQPSKFSPSGPISVAYYSLPLRNARKLPKRLLDALCAPVE</sequence>
<proteinExistence type="predicted"/>
<feature type="region of interest" description="Disordered" evidence="1">
    <location>
        <begin position="117"/>
        <end position="138"/>
    </location>
</feature>
<dbReference type="AlphaFoldDB" id="A0A0B7K9I5"/>
<evidence type="ECO:0000313" key="2">
    <source>
        <dbReference type="EMBL" id="CEO54148.1"/>
    </source>
</evidence>
<gene>
    <name evidence="2" type="ORF">BN869_000010206_1</name>
</gene>
<name>A0A0B7K9I5_BIOOC</name>
<reference evidence="2" key="1">
    <citation type="submission" date="2015-01" db="EMBL/GenBank/DDBJ databases">
        <authorList>
            <person name="Durling Mikael"/>
        </authorList>
    </citation>
    <scope>NUCLEOTIDE SEQUENCE</scope>
</reference>
<protein>
    <submittedName>
        <fullName evidence="2">Uncharacterized protein</fullName>
    </submittedName>
</protein>
<accession>A0A0B7K9I5</accession>
<evidence type="ECO:0000256" key="1">
    <source>
        <dbReference type="SAM" id="MobiDB-lite"/>
    </source>
</evidence>
<dbReference type="EMBL" id="CDPU01000040">
    <property type="protein sequence ID" value="CEO54148.1"/>
    <property type="molecule type" value="Genomic_DNA"/>
</dbReference>